<dbReference type="EMBL" id="BMJJ01000022">
    <property type="protein sequence ID" value="GGD43125.1"/>
    <property type="molecule type" value="Genomic_DNA"/>
</dbReference>
<proteinExistence type="predicted"/>
<accession>A0A917DK10</accession>
<comment type="caution">
    <text evidence="1">The sequence shown here is derived from an EMBL/GenBank/DDBJ whole genome shotgun (WGS) entry which is preliminary data.</text>
</comment>
<dbReference type="Proteomes" id="UP000613160">
    <property type="component" value="Unassembled WGS sequence"/>
</dbReference>
<gene>
    <name evidence="1" type="ORF">GCM10011335_52240</name>
</gene>
<reference evidence="1" key="1">
    <citation type="journal article" date="2014" name="Int. J. Syst. Evol. Microbiol.">
        <title>Complete genome sequence of Corynebacterium casei LMG S-19264T (=DSM 44701T), isolated from a smear-ripened cheese.</title>
        <authorList>
            <consortium name="US DOE Joint Genome Institute (JGI-PGF)"/>
            <person name="Walter F."/>
            <person name="Albersmeier A."/>
            <person name="Kalinowski J."/>
            <person name="Ruckert C."/>
        </authorList>
    </citation>
    <scope>NUCLEOTIDE SEQUENCE</scope>
    <source>
        <strain evidence="1">CGMCC 1.15493</strain>
    </source>
</reference>
<reference evidence="1" key="2">
    <citation type="submission" date="2020-09" db="EMBL/GenBank/DDBJ databases">
        <authorList>
            <person name="Sun Q."/>
            <person name="Zhou Y."/>
        </authorList>
    </citation>
    <scope>NUCLEOTIDE SEQUENCE</scope>
    <source>
        <strain evidence="1">CGMCC 1.15493</strain>
    </source>
</reference>
<dbReference type="RefSeq" id="WP_188855385.1">
    <property type="nucleotide sequence ID" value="NZ_BMJJ01000022.1"/>
</dbReference>
<protein>
    <submittedName>
        <fullName evidence="1">Uncharacterized protein</fullName>
    </submittedName>
</protein>
<name>A0A917DK10_9HYPH</name>
<evidence type="ECO:0000313" key="2">
    <source>
        <dbReference type="Proteomes" id="UP000613160"/>
    </source>
</evidence>
<keyword evidence="2" id="KW-1185">Reference proteome</keyword>
<dbReference type="AlphaFoldDB" id="A0A917DK10"/>
<organism evidence="1 2">
    <name type="scientific">Aureimonas glaciei</name>
    <dbReference type="NCBI Taxonomy" id="1776957"/>
    <lineage>
        <taxon>Bacteria</taxon>
        <taxon>Pseudomonadati</taxon>
        <taxon>Pseudomonadota</taxon>
        <taxon>Alphaproteobacteria</taxon>
        <taxon>Hyphomicrobiales</taxon>
        <taxon>Aurantimonadaceae</taxon>
        <taxon>Aureimonas</taxon>
    </lineage>
</organism>
<sequence length="81" mass="9300">MTKPPRLFCLTPAQIHVLMLLDDGPAEDSVGMELEDFRGHQLAVAERLKDMGLVEATFGWRFTLWFRLTVKGRNLLRTGVW</sequence>
<evidence type="ECO:0000313" key="1">
    <source>
        <dbReference type="EMBL" id="GGD43125.1"/>
    </source>
</evidence>